<dbReference type="Proteomes" id="UP000742631">
    <property type="component" value="Unassembled WGS sequence"/>
</dbReference>
<name>A0A921E5T7_9HYPH</name>
<evidence type="ECO:0000313" key="9">
    <source>
        <dbReference type="EMBL" id="HJE25082.1"/>
    </source>
</evidence>
<keyword evidence="4" id="KW-0201">Cytochrome c-type biogenesis</keyword>
<keyword evidence="3 7" id="KW-0812">Transmembrane</keyword>
<feature type="transmembrane region" description="Helical" evidence="7">
    <location>
        <begin position="199"/>
        <end position="216"/>
    </location>
</feature>
<reference evidence="9" key="1">
    <citation type="journal article" date="2021" name="PeerJ">
        <title>Extensive microbial diversity within the chicken gut microbiome revealed by metagenomics and culture.</title>
        <authorList>
            <person name="Gilroy R."/>
            <person name="Ravi A."/>
            <person name="Getino M."/>
            <person name="Pursley I."/>
            <person name="Horton D.L."/>
            <person name="Alikhan N.F."/>
            <person name="Baker D."/>
            <person name="Gharbi K."/>
            <person name="Hall N."/>
            <person name="Watson M."/>
            <person name="Adriaenssens E.M."/>
            <person name="Foster-Nyarko E."/>
            <person name="Jarju S."/>
            <person name="Secka A."/>
            <person name="Antonio M."/>
            <person name="Oren A."/>
            <person name="Chaudhuri R.R."/>
            <person name="La Ragione R."/>
            <person name="Hildebrand F."/>
            <person name="Pallen M.J."/>
        </authorList>
    </citation>
    <scope>NUCLEOTIDE SEQUENCE</scope>
    <source>
        <strain evidence="9">316</strain>
    </source>
</reference>
<evidence type="ECO:0000256" key="6">
    <source>
        <dbReference type="ARBA" id="ARBA00023136"/>
    </source>
</evidence>
<evidence type="ECO:0000259" key="8">
    <source>
        <dbReference type="Pfam" id="PF02683"/>
    </source>
</evidence>
<proteinExistence type="inferred from homology"/>
<accession>A0A921E5T7</accession>
<reference evidence="9" key="2">
    <citation type="submission" date="2021-09" db="EMBL/GenBank/DDBJ databases">
        <authorList>
            <person name="Gilroy R."/>
        </authorList>
    </citation>
    <scope>NUCLEOTIDE SEQUENCE</scope>
    <source>
        <strain evidence="9">316</strain>
    </source>
</reference>
<evidence type="ECO:0000256" key="4">
    <source>
        <dbReference type="ARBA" id="ARBA00022748"/>
    </source>
</evidence>
<protein>
    <submittedName>
        <fullName evidence="9">Sulfite exporter TauE/SafE family protein</fullName>
    </submittedName>
</protein>
<feature type="transmembrane region" description="Helical" evidence="7">
    <location>
        <begin position="154"/>
        <end position="178"/>
    </location>
</feature>
<dbReference type="Pfam" id="PF02683">
    <property type="entry name" value="DsbD_TM"/>
    <property type="match status" value="1"/>
</dbReference>
<dbReference type="PANTHER" id="PTHR31272">
    <property type="entry name" value="CYTOCHROME C-TYPE BIOGENESIS PROTEIN HI_1454-RELATED"/>
    <property type="match status" value="1"/>
</dbReference>
<evidence type="ECO:0000256" key="5">
    <source>
        <dbReference type="ARBA" id="ARBA00022989"/>
    </source>
</evidence>
<evidence type="ECO:0000256" key="2">
    <source>
        <dbReference type="ARBA" id="ARBA00006143"/>
    </source>
</evidence>
<comment type="similarity">
    <text evidence="2">Belongs to the DsbD family.</text>
</comment>
<organism evidence="9 10">
    <name type="scientific">Methylorubrum populi</name>
    <dbReference type="NCBI Taxonomy" id="223967"/>
    <lineage>
        <taxon>Bacteria</taxon>
        <taxon>Pseudomonadati</taxon>
        <taxon>Pseudomonadota</taxon>
        <taxon>Alphaproteobacteria</taxon>
        <taxon>Hyphomicrobiales</taxon>
        <taxon>Methylobacteriaceae</taxon>
        <taxon>Methylorubrum</taxon>
    </lineage>
</organism>
<dbReference type="EMBL" id="DYYG01000046">
    <property type="protein sequence ID" value="HJE25082.1"/>
    <property type="molecule type" value="Genomic_DNA"/>
</dbReference>
<keyword evidence="6 7" id="KW-0472">Membrane</keyword>
<feature type="transmembrane region" description="Helical" evidence="7">
    <location>
        <begin position="70"/>
        <end position="89"/>
    </location>
</feature>
<dbReference type="GO" id="GO:0017004">
    <property type="term" value="P:cytochrome complex assembly"/>
    <property type="evidence" value="ECO:0007669"/>
    <property type="project" value="UniProtKB-KW"/>
</dbReference>
<dbReference type="InterPro" id="IPR051790">
    <property type="entry name" value="Cytochrome_c-biogenesis_DsbD"/>
</dbReference>
<evidence type="ECO:0000256" key="7">
    <source>
        <dbReference type="SAM" id="Phobius"/>
    </source>
</evidence>
<feature type="transmembrane region" description="Helical" evidence="7">
    <location>
        <begin position="6"/>
        <end position="29"/>
    </location>
</feature>
<gene>
    <name evidence="9" type="ORF">K8W01_15600</name>
</gene>
<evidence type="ECO:0000256" key="1">
    <source>
        <dbReference type="ARBA" id="ARBA00004141"/>
    </source>
</evidence>
<sequence length="239" mass="23923">MPASFGLAFLAGLLSVLSPCVLPLLPLVLGTAASEHRLGPAALAAGLALSFVTIGLFVATIGFAVGLDTALFRTVAAVLLVGLGGVLLVPAAQERFATAAGPVANWAETRFGGRPTAGLSGQFGVGLLLGAVWAPCVGPTLGAASLLAAQGRDLTAVAATMTLFGLGAALPLLVLGGLSRTLLLRSRGRMMHLGRGLKLGLGLLLVATGLAVLSGLDKVLEAALVEASPDWLTALTTRF</sequence>
<evidence type="ECO:0000256" key="3">
    <source>
        <dbReference type="ARBA" id="ARBA00022692"/>
    </source>
</evidence>
<comment type="caution">
    <text evidence="9">The sequence shown here is derived from an EMBL/GenBank/DDBJ whole genome shotgun (WGS) entry which is preliminary data.</text>
</comment>
<evidence type="ECO:0000313" key="10">
    <source>
        <dbReference type="Proteomes" id="UP000742631"/>
    </source>
</evidence>
<feature type="transmembrane region" description="Helical" evidence="7">
    <location>
        <begin position="41"/>
        <end position="64"/>
    </location>
</feature>
<comment type="subcellular location">
    <subcellularLocation>
        <location evidence="1">Membrane</location>
        <topology evidence="1">Multi-pass membrane protein</topology>
    </subcellularLocation>
</comment>
<feature type="transmembrane region" description="Helical" evidence="7">
    <location>
        <begin position="123"/>
        <end position="148"/>
    </location>
</feature>
<dbReference type="GO" id="GO:0016020">
    <property type="term" value="C:membrane"/>
    <property type="evidence" value="ECO:0007669"/>
    <property type="project" value="UniProtKB-SubCell"/>
</dbReference>
<dbReference type="InterPro" id="IPR003834">
    <property type="entry name" value="Cyt_c_assmbl_TM_dom"/>
</dbReference>
<keyword evidence="5 7" id="KW-1133">Transmembrane helix</keyword>
<dbReference type="AlphaFoldDB" id="A0A921E5T7"/>
<feature type="domain" description="Cytochrome C biogenesis protein transmembrane" evidence="8">
    <location>
        <begin position="7"/>
        <end position="211"/>
    </location>
</feature>
<dbReference type="PANTHER" id="PTHR31272:SF9">
    <property type="entry name" value="BLL1027 PROTEIN"/>
    <property type="match status" value="1"/>
</dbReference>